<reference evidence="2" key="1">
    <citation type="submission" date="2023-07" db="EMBL/GenBank/DDBJ databases">
        <title>draft genome sequence of fig (Ficus carica).</title>
        <authorList>
            <person name="Takahashi T."/>
            <person name="Nishimura K."/>
        </authorList>
    </citation>
    <scope>NUCLEOTIDE SEQUENCE</scope>
</reference>
<feature type="transmembrane region" description="Helical" evidence="1">
    <location>
        <begin position="20"/>
        <end position="38"/>
    </location>
</feature>
<accession>A0AA88CVF5</accession>
<organism evidence="2 3">
    <name type="scientific">Ficus carica</name>
    <name type="common">Common fig</name>
    <dbReference type="NCBI Taxonomy" id="3494"/>
    <lineage>
        <taxon>Eukaryota</taxon>
        <taxon>Viridiplantae</taxon>
        <taxon>Streptophyta</taxon>
        <taxon>Embryophyta</taxon>
        <taxon>Tracheophyta</taxon>
        <taxon>Spermatophyta</taxon>
        <taxon>Magnoliopsida</taxon>
        <taxon>eudicotyledons</taxon>
        <taxon>Gunneridae</taxon>
        <taxon>Pentapetalae</taxon>
        <taxon>rosids</taxon>
        <taxon>fabids</taxon>
        <taxon>Rosales</taxon>
        <taxon>Moraceae</taxon>
        <taxon>Ficeae</taxon>
        <taxon>Ficus</taxon>
    </lineage>
</organism>
<evidence type="ECO:0000313" key="3">
    <source>
        <dbReference type="Proteomes" id="UP001187192"/>
    </source>
</evidence>
<keyword evidence="1" id="KW-0812">Transmembrane</keyword>
<keyword evidence="1" id="KW-0472">Membrane</keyword>
<keyword evidence="1" id="KW-1133">Transmembrane helix</keyword>
<gene>
    <name evidence="2" type="ORF">TIFTF001_003191</name>
</gene>
<dbReference type="Proteomes" id="UP001187192">
    <property type="component" value="Unassembled WGS sequence"/>
</dbReference>
<dbReference type="PANTHER" id="PTHR21229">
    <property type="entry name" value="LUNG SEVEN TRANSMEMBRANE RECEPTOR"/>
    <property type="match status" value="1"/>
</dbReference>
<dbReference type="AlphaFoldDB" id="A0AA88CVF5"/>
<feature type="transmembrane region" description="Helical" evidence="1">
    <location>
        <begin position="125"/>
        <end position="146"/>
    </location>
</feature>
<keyword evidence="3" id="KW-1185">Reference proteome</keyword>
<dbReference type="GO" id="GO:0005794">
    <property type="term" value="C:Golgi apparatus"/>
    <property type="evidence" value="ECO:0007669"/>
    <property type="project" value="TreeGrafter"/>
</dbReference>
<dbReference type="PANTHER" id="PTHR21229:SF2">
    <property type="entry name" value="RE59932P"/>
    <property type="match status" value="1"/>
</dbReference>
<proteinExistence type="predicted"/>
<protein>
    <submittedName>
        <fullName evidence="2">Uncharacterized protein</fullName>
    </submittedName>
</protein>
<feature type="transmembrane region" description="Helical" evidence="1">
    <location>
        <begin position="95"/>
        <end position="113"/>
    </location>
</feature>
<dbReference type="EMBL" id="BTGU01000003">
    <property type="protein sequence ID" value="GMN31272.1"/>
    <property type="molecule type" value="Genomic_DNA"/>
</dbReference>
<comment type="caution">
    <text evidence="2">The sequence shown here is derived from an EMBL/GenBank/DDBJ whole genome shotgun (WGS) entry which is preliminary data.</text>
</comment>
<dbReference type="GO" id="GO:0016020">
    <property type="term" value="C:membrane"/>
    <property type="evidence" value="ECO:0007669"/>
    <property type="project" value="InterPro"/>
</dbReference>
<feature type="transmembrane region" description="Helical" evidence="1">
    <location>
        <begin position="50"/>
        <end position="74"/>
    </location>
</feature>
<evidence type="ECO:0000313" key="2">
    <source>
        <dbReference type="EMBL" id="GMN31272.1"/>
    </source>
</evidence>
<sequence length="180" mass="20821">MASSYTTLRPFPSPDKGKKVVFYVIIPLQIIGNIAKVIVDEMGPFGDDRFTWKVVFLVNDLICCFAWLVINDLSLKDLQQSSHQEVKLLERLKEYFAGVKVYVFLTRVVLFAWDGTMIDMMSYRYVWSNVVASELTMIGFYMFLCFTFRPDQISKYQCSLQIDGKMEVGEVQSVTKKMVK</sequence>
<name>A0AA88CVF5_FICCA</name>
<evidence type="ECO:0000256" key="1">
    <source>
        <dbReference type="SAM" id="Phobius"/>
    </source>
</evidence>
<dbReference type="InterPro" id="IPR009637">
    <property type="entry name" value="GPR107/GPR108-like"/>
</dbReference>